<reference evidence="8" key="1">
    <citation type="submission" date="2022-03" db="EMBL/GenBank/DDBJ databases">
        <title>Draft genome sequence of Aduncisulcus paluster, a free-living microaerophilic Fornicata.</title>
        <authorList>
            <person name="Yuyama I."/>
            <person name="Kume K."/>
            <person name="Tamura T."/>
            <person name="Inagaki Y."/>
            <person name="Hashimoto T."/>
        </authorList>
    </citation>
    <scope>NUCLEOTIDE SEQUENCE</scope>
    <source>
        <strain evidence="8">NY0171</strain>
    </source>
</reference>
<feature type="transmembrane region" description="Helical" evidence="7">
    <location>
        <begin position="257"/>
        <end position="275"/>
    </location>
</feature>
<keyword evidence="3" id="KW-1003">Cell membrane</keyword>
<keyword evidence="2" id="KW-0813">Transport</keyword>
<dbReference type="InterPro" id="IPR011701">
    <property type="entry name" value="MFS"/>
</dbReference>
<keyword evidence="5 7" id="KW-1133">Transmembrane helix</keyword>
<gene>
    <name evidence="8" type="ORF">ADUPG1_000422</name>
</gene>
<protein>
    <submittedName>
        <fullName evidence="8">Major facilitator superfamily like protein</fullName>
    </submittedName>
</protein>
<feature type="transmembrane region" description="Helical" evidence="7">
    <location>
        <begin position="287"/>
        <end position="306"/>
    </location>
</feature>
<keyword evidence="6 7" id="KW-0472">Membrane</keyword>
<evidence type="ECO:0000256" key="2">
    <source>
        <dbReference type="ARBA" id="ARBA00022448"/>
    </source>
</evidence>
<evidence type="ECO:0000256" key="5">
    <source>
        <dbReference type="ARBA" id="ARBA00022989"/>
    </source>
</evidence>
<evidence type="ECO:0000256" key="7">
    <source>
        <dbReference type="SAM" id="Phobius"/>
    </source>
</evidence>
<feature type="transmembrane region" description="Helical" evidence="7">
    <location>
        <begin position="212"/>
        <end position="237"/>
    </location>
</feature>
<feature type="transmembrane region" description="Helical" evidence="7">
    <location>
        <begin position="548"/>
        <end position="569"/>
    </location>
</feature>
<dbReference type="Proteomes" id="UP001057375">
    <property type="component" value="Unassembled WGS sequence"/>
</dbReference>
<dbReference type="SUPFAM" id="SSF103473">
    <property type="entry name" value="MFS general substrate transporter"/>
    <property type="match status" value="2"/>
</dbReference>
<dbReference type="Gene3D" id="1.20.1250.20">
    <property type="entry name" value="MFS general substrate transporter like domains"/>
    <property type="match status" value="2"/>
</dbReference>
<feature type="transmembrane region" description="Helical" evidence="7">
    <location>
        <begin position="312"/>
        <end position="338"/>
    </location>
</feature>
<dbReference type="PANTHER" id="PTHR43414:SF6">
    <property type="entry name" value="MULTIDRUG RESISTANCE PROTEIN MDTG"/>
    <property type="match status" value="1"/>
</dbReference>
<evidence type="ECO:0000256" key="4">
    <source>
        <dbReference type="ARBA" id="ARBA00022692"/>
    </source>
</evidence>
<organism evidence="8 9">
    <name type="scientific">Aduncisulcus paluster</name>
    <dbReference type="NCBI Taxonomy" id="2918883"/>
    <lineage>
        <taxon>Eukaryota</taxon>
        <taxon>Metamonada</taxon>
        <taxon>Carpediemonas-like organisms</taxon>
        <taxon>Aduncisulcus</taxon>
    </lineage>
</organism>
<feature type="transmembrane region" description="Helical" evidence="7">
    <location>
        <begin position="388"/>
        <end position="410"/>
    </location>
</feature>
<evidence type="ECO:0000313" key="9">
    <source>
        <dbReference type="Proteomes" id="UP001057375"/>
    </source>
</evidence>
<feature type="transmembrane region" description="Helical" evidence="7">
    <location>
        <begin position="350"/>
        <end position="368"/>
    </location>
</feature>
<accession>A0ABQ5K699</accession>
<feature type="transmembrane region" description="Helical" evidence="7">
    <location>
        <begin position="576"/>
        <end position="592"/>
    </location>
</feature>
<keyword evidence="9" id="KW-1185">Reference proteome</keyword>
<feature type="transmembrane region" description="Helical" evidence="7">
    <location>
        <begin position="598"/>
        <end position="618"/>
    </location>
</feature>
<sequence length="838" mass="94278">MGFSDWKKKFSFKKASSLELHDDARRYLEARRFLFVSFREFSKEQELTTYFSEPSEIYDPLPGLYNGELFSKFVNAADQKFRVAIVSSDETPTSLTKAGTKNIKAILKWAADEGFKFDHPLASSLRISDLDASSSEQHALFVIQLADIIRWILLEYPHSSPLSAPVPDEEVSTYFTPEEISLATEIYGEDTVALRDVSKDLLNEPTIFNSGVFANCIVASFAAFGLGLITLALATHLKVHMNLMTDENVRDISNNDYTLYVSVFNIVQFFASVLLQGPISERIGRKWTFVIILIWYAITDVSFVWVNGRDGGYWAIVGIRAASGLAAVIAPLGYLCIADLAPPKARTLSMILYTGFIYIGMIFSYIVNRALVHNFLPDDAEDDDYINILKYAALISMASRIVALIIALIWMKESSPIVLANRELKAQHAGMKKQKEPEAEDAAIEMQASKKTEEETTVKEHKEFKHRGFWQVVKMLITNKNFVLLFIGYTMCVGAYSIVRDLNLSWLTDIPFSNLWENFGYQGDGTPTVLDVKSFGSDYSKWLSDFQFYNALVVYGSMTVFSFVVGPWMTKRAGELNLTFFSHVFNLLALLLQDFQFYNALVVYGSMTVFSFVVGPWMTKRAGELNLTFFSHVFNLLALLLQGITKPLVENVWPTAVYSAVGSFSEACAQAAYLGMLSLFSLPDNRGSVTGISQLGNSIGRAVPTLLIGYTFEAFQDLYYPVIDPIIAFNPITYDPIVTKYTFARTFPTDDSKGYYAYLTAIPVVFIGIIAQLFAKVPIQRHELVFRQSFVDEVRGMTKGRGSSAFMDLDKLVRMRNFSVAEKTMHKQSSTSFRTEDE</sequence>
<proteinExistence type="predicted"/>
<evidence type="ECO:0000256" key="1">
    <source>
        <dbReference type="ARBA" id="ARBA00004651"/>
    </source>
</evidence>
<name>A0ABQ5K699_9EUKA</name>
<dbReference type="PANTHER" id="PTHR43414">
    <property type="entry name" value="MULTIDRUG RESISTANCE PROTEIN MDTG"/>
    <property type="match status" value="1"/>
</dbReference>
<dbReference type="InterPro" id="IPR036259">
    <property type="entry name" value="MFS_trans_sf"/>
</dbReference>
<keyword evidence="4 7" id="KW-0812">Transmembrane</keyword>
<comment type="caution">
    <text evidence="8">The sequence shown here is derived from an EMBL/GenBank/DDBJ whole genome shotgun (WGS) entry which is preliminary data.</text>
</comment>
<dbReference type="EMBL" id="BQXS01000146">
    <property type="protein sequence ID" value="GKT28093.1"/>
    <property type="molecule type" value="Genomic_DNA"/>
</dbReference>
<dbReference type="Pfam" id="PF07690">
    <property type="entry name" value="MFS_1"/>
    <property type="match status" value="1"/>
</dbReference>
<feature type="transmembrane region" description="Helical" evidence="7">
    <location>
        <begin position="482"/>
        <end position="499"/>
    </location>
</feature>
<feature type="transmembrane region" description="Helical" evidence="7">
    <location>
        <begin position="625"/>
        <end position="644"/>
    </location>
</feature>
<feature type="transmembrane region" description="Helical" evidence="7">
    <location>
        <begin position="755"/>
        <end position="775"/>
    </location>
</feature>
<comment type="subcellular location">
    <subcellularLocation>
        <location evidence="1">Cell membrane</location>
        <topology evidence="1">Multi-pass membrane protein</topology>
    </subcellularLocation>
</comment>
<evidence type="ECO:0000256" key="6">
    <source>
        <dbReference type="ARBA" id="ARBA00023136"/>
    </source>
</evidence>
<evidence type="ECO:0000256" key="3">
    <source>
        <dbReference type="ARBA" id="ARBA00022475"/>
    </source>
</evidence>
<evidence type="ECO:0000313" key="8">
    <source>
        <dbReference type="EMBL" id="GKT28093.1"/>
    </source>
</evidence>